<dbReference type="EMBL" id="CAJHNJ030000272">
    <property type="protein sequence ID" value="CAG9137527.1"/>
    <property type="molecule type" value="Genomic_DNA"/>
</dbReference>
<keyword evidence="3" id="KW-1185">Reference proteome</keyword>
<dbReference type="Proteomes" id="UP000653454">
    <property type="component" value="Unassembled WGS sequence"/>
</dbReference>
<proteinExistence type="predicted"/>
<name>A0A8S4GCT0_PLUXY</name>
<dbReference type="AlphaFoldDB" id="A0A8S4GCT0"/>
<accession>A0A8S4GCT0</accession>
<gene>
    <name evidence="2" type="ORF">PLXY2_LOCUS15777</name>
</gene>
<organism evidence="2 3">
    <name type="scientific">Plutella xylostella</name>
    <name type="common">Diamondback moth</name>
    <name type="synonym">Plutella maculipennis</name>
    <dbReference type="NCBI Taxonomy" id="51655"/>
    <lineage>
        <taxon>Eukaryota</taxon>
        <taxon>Metazoa</taxon>
        <taxon>Ecdysozoa</taxon>
        <taxon>Arthropoda</taxon>
        <taxon>Hexapoda</taxon>
        <taxon>Insecta</taxon>
        <taxon>Pterygota</taxon>
        <taxon>Neoptera</taxon>
        <taxon>Endopterygota</taxon>
        <taxon>Lepidoptera</taxon>
        <taxon>Glossata</taxon>
        <taxon>Ditrysia</taxon>
        <taxon>Yponomeutoidea</taxon>
        <taxon>Plutellidae</taxon>
        <taxon>Plutella</taxon>
    </lineage>
</organism>
<comment type="caution">
    <text evidence="2">The sequence shown here is derived from an EMBL/GenBank/DDBJ whole genome shotgun (WGS) entry which is preliminary data.</text>
</comment>
<evidence type="ECO:0000313" key="3">
    <source>
        <dbReference type="Proteomes" id="UP000653454"/>
    </source>
</evidence>
<feature type="compositionally biased region" description="Acidic residues" evidence="1">
    <location>
        <begin position="112"/>
        <end position="127"/>
    </location>
</feature>
<feature type="region of interest" description="Disordered" evidence="1">
    <location>
        <begin position="110"/>
        <end position="133"/>
    </location>
</feature>
<reference evidence="2" key="1">
    <citation type="submission" date="2020-11" db="EMBL/GenBank/DDBJ databases">
        <authorList>
            <person name="Whiteford S."/>
        </authorList>
    </citation>
    <scope>NUCLEOTIDE SEQUENCE</scope>
</reference>
<sequence length="133" mass="15354">MAAEGRTKKVVIHVPYKVKKIKHTHTVYKTVHHHHTHREPPEPLHLGAPSEEHEHFHHMHLHDEGSPSMPIPDFLPDVPLDVPDIPDMVELPGHRHIPLFRRVSHANVAELYPDEDDEDYSVEDDGQSEEKKP</sequence>
<protein>
    <submittedName>
        <fullName evidence="2">(diamondback moth) hypothetical protein</fullName>
    </submittedName>
</protein>
<evidence type="ECO:0000256" key="1">
    <source>
        <dbReference type="SAM" id="MobiDB-lite"/>
    </source>
</evidence>
<evidence type="ECO:0000313" key="2">
    <source>
        <dbReference type="EMBL" id="CAG9137527.1"/>
    </source>
</evidence>